<dbReference type="Proteomes" id="UP000426265">
    <property type="component" value="Unassembled WGS sequence"/>
</dbReference>
<name>A0A654EX36_ARATH</name>
<dbReference type="EMBL" id="CACRSJ010000105">
    <property type="protein sequence ID" value="VYS52112.1"/>
    <property type="molecule type" value="Genomic_DNA"/>
</dbReference>
<dbReference type="InterPro" id="IPR036047">
    <property type="entry name" value="F-box-like_dom_sf"/>
</dbReference>
<dbReference type="PANTHER" id="PTHR31672:SF13">
    <property type="entry name" value="F-BOX PROTEIN CPR30-LIKE"/>
    <property type="match status" value="1"/>
</dbReference>
<dbReference type="PANTHER" id="PTHR31672">
    <property type="entry name" value="BNACNNG10540D PROTEIN"/>
    <property type="match status" value="1"/>
</dbReference>
<evidence type="ECO:0000313" key="3">
    <source>
        <dbReference type="EMBL" id="VYS52112.1"/>
    </source>
</evidence>
<dbReference type="ExpressionAtlas" id="A0A654EX36">
    <property type="expression patterns" value="differential"/>
</dbReference>
<dbReference type="Pfam" id="PF00646">
    <property type="entry name" value="F-box"/>
    <property type="match status" value="1"/>
</dbReference>
<dbReference type="AlphaFoldDB" id="A0A654EX36"/>
<evidence type="ECO:0000259" key="2">
    <source>
        <dbReference type="PROSITE" id="PS50181"/>
    </source>
</evidence>
<organism evidence="3 4">
    <name type="scientific">Arabidopsis thaliana</name>
    <name type="common">Mouse-ear cress</name>
    <dbReference type="NCBI Taxonomy" id="3702"/>
    <lineage>
        <taxon>Eukaryota</taxon>
        <taxon>Viridiplantae</taxon>
        <taxon>Streptophyta</taxon>
        <taxon>Embryophyta</taxon>
        <taxon>Tracheophyta</taxon>
        <taxon>Spermatophyta</taxon>
        <taxon>Magnoliopsida</taxon>
        <taxon>eudicotyledons</taxon>
        <taxon>Gunneridae</taxon>
        <taxon>Pentapetalae</taxon>
        <taxon>rosids</taxon>
        <taxon>malvids</taxon>
        <taxon>Brassicales</taxon>
        <taxon>Brassicaceae</taxon>
        <taxon>Camelineae</taxon>
        <taxon>Arabidopsis</taxon>
    </lineage>
</organism>
<proteinExistence type="predicted"/>
<protein>
    <recommendedName>
        <fullName evidence="2">F-box domain-containing protein</fullName>
    </recommendedName>
</protein>
<accession>A0A654EX36</accession>
<sequence>MTSSFEKNPKLATKKKRNSLFSGRENKRRRIESKKIHIPHKIIEGIIMKLPVKSLIRFQYVSKHLRTLITSKDFEGRHMSHQKTQAPKLLFVCDDLVNRADNTLLIKTMALVLETTSASVENKECLKFQEFKGFLDISESCDGLVCIYVHNTPSSENSKTSYRLFGERAKCVIGRYKLVWLYNKYPDSTSLSKKKEMNKEIQQTETKLIVFDIHTEMFQVIQTPPFITRNVSGDKIGLCNLDGRLCISELKKDCKQEFWWRVEDNNNTWEKIFSVDLHSTSTWFDLSSRLHSFEY</sequence>
<reference evidence="3 4" key="1">
    <citation type="submission" date="2019-11" db="EMBL/GenBank/DDBJ databases">
        <authorList>
            <person name="Jiao W.-B."/>
            <person name="Schneeberger K."/>
        </authorList>
    </citation>
    <scope>NUCLEOTIDE SEQUENCE [LARGE SCALE GENOMIC DNA]</scope>
    <source>
        <strain evidence="4">cv. An-1</strain>
    </source>
</reference>
<dbReference type="PROSITE" id="PS50181">
    <property type="entry name" value="FBOX"/>
    <property type="match status" value="1"/>
</dbReference>
<feature type="domain" description="F-box" evidence="2">
    <location>
        <begin position="32"/>
        <end position="79"/>
    </location>
</feature>
<dbReference type="InterPro" id="IPR050796">
    <property type="entry name" value="SCF_F-box_component"/>
</dbReference>
<feature type="region of interest" description="Disordered" evidence="1">
    <location>
        <begin position="1"/>
        <end position="26"/>
    </location>
</feature>
<gene>
    <name evidence="3" type="ORF">AN1_LOCUS7575</name>
</gene>
<evidence type="ECO:0000313" key="4">
    <source>
        <dbReference type="Proteomes" id="UP000426265"/>
    </source>
</evidence>
<dbReference type="InterPro" id="IPR001810">
    <property type="entry name" value="F-box_dom"/>
</dbReference>
<evidence type="ECO:0000256" key="1">
    <source>
        <dbReference type="SAM" id="MobiDB-lite"/>
    </source>
</evidence>
<dbReference type="SMART" id="SM00256">
    <property type="entry name" value="FBOX"/>
    <property type="match status" value="1"/>
</dbReference>
<dbReference type="SUPFAM" id="SSF81383">
    <property type="entry name" value="F-box domain"/>
    <property type="match status" value="1"/>
</dbReference>